<dbReference type="PROSITE" id="PS50157">
    <property type="entry name" value="ZINC_FINGER_C2H2_2"/>
    <property type="match status" value="3"/>
</dbReference>
<evidence type="ECO:0000256" key="5">
    <source>
        <dbReference type="PROSITE-ProRule" id="PRU00042"/>
    </source>
</evidence>
<proteinExistence type="predicted"/>
<sequence length="238" mass="27546">MLFVAESIFGSGITFQYKIWPMTTYATKSEFETQEAKDHGGNGIFGHVPDLEKALLVGKEAQQESNDDENTNPEGHLNKHCGIPKVDDRFLCVICGKTFKKWIYLSQHLDQIHLRPRSFCCEFCGQRFNQNSSLKSHIHSKHIETRNFLCEICGRKFTTKITVERHIKLHDKKMNSAYQQLFQCVICDGVFLNKFSLKRHHINQHITDFVWPSCGLCGKMYYSTASVRFHIARFHGII</sequence>
<keyword evidence="3 5" id="KW-0863">Zinc-finger</keyword>
<dbReference type="PROSITE" id="PS00028">
    <property type="entry name" value="ZINC_FINGER_C2H2_1"/>
    <property type="match status" value="5"/>
</dbReference>
<evidence type="ECO:0000313" key="7">
    <source>
        <dbReference type="EMBL" id="CAG9770442.1"/>
    </source>
</evidence>
<feature type="domain" description="C2H2-type" evidence="6">
    <location>
        <begin position="90"/>
        <end position="118"/>
    </location>
</feature>
<protein>
    <recommendedName>
        <fullName evidence="6">C2H2-type domain-containing protein</fullName>
    </recommendedName>
</protein>
<feature type="domain" description="C2H2-type" evidence="6">
    <location>
        <begin position="119"/>
        <end position="147"/>
    </location>
</feature>
<dbReference type="Gene3D" id="3.30.160.60">
    <property type="entry name" value="Classic Zinc Finger"/>
    <property type="match status" value="4"/>
</dbReference>
<name>A0A9N9MUQ2_9CUCU</name>
<dbReference type="SMART" id="SM00355">
    <property type="entry name" value="ZnF_C2H2"/>
    <property type="match status" value="5"/>
</dbReference>
<evidence type="ECO:0000256" key="3">
    <source>
        <dbReference type="ARBA" id="ARBA00022771"/>
    </source>
</evidence>
<reference evidence="7" key="1">
    <citation type="submission" date="2022-01" db="EMBL/GenBank/DDBJ databases">
        <authorList>
            <person name="King R."/>
        </authorList>
    </citation>
    <scope>NUCLEOTIDE SEQUENCE</scope>
</reference>
<evidence type="ECO:0000256" key="1">
    <source>
        <dbReference type="ARBA" id="ARBA00022723"/>
    </source>
</evidence>
<dbReference type="GO" id="GO:0008270">
    <property type="term" value="F:zinc ion binding"/>
    <property type="evidence" value="ECO:0007669"/>
    <property type="project" value="UniProtKB-KW"/>
</dbReference>
<keyword evidence="4" id="KW-0862">Zinc</keyword>
<dbReference type="Pfam" id="PF00096">
    <property type="entry name" value="zf-C2H2"/>
    <property type="match status" value="2"/>
</dbReference>
<dbReference type="InterPro" id="IPR036236">
    <property type="entry name" value="Znf_C2H2_sf"/>
</dbReference>
<dbReference type="OrthoDB" id="8922241at2759"/>
<dbReference type="InterPro" id="IPR013087">
    <property type="entry name" value="Znf_C2H2_type"/>
</dbReference>
<keyword evidence="2" id="KW-0677">Repeat</keyword>
<keyword evidence="8" id="KW-1185">Reference proteome</keyword>
<dbReference type="AlphaFoldDB" id="A0A9N9MUQ2"/>
<evidence type="ECO:0000313" key="8">
    <source>
        <dbReference type="Proteomes" id="UP001152799"/>
    </source>
</evidence>
<evidence type="ECO:0000256" key="2">
    <source>
        <dbReference type="ARBA" id="ARBA00022737"/>
    </source>
</evidence>
<gene>
    <name evidence="7" type="ORF">CEUTPL_LOCUS10895</name>
</gene>
<dbReference type="Proteomes" id="UP001152799">
    <property type="component" value="Chromosome 6"/>
</dbReference>
<keyword evidence="1" id="KW-0479">Metal-binding</keyword>
<dbReference type="SUPFAM" id="SSF57667">
    <property type="entry name" value="beta-beta-alpha zinc fingers"/>
    <property type="match status" value="3"/>
</dbReference>
<organism evidence="7 8">
    <name type="scientific">Ceutorhynchus assimilis</name>
    <name type="common">cabbage seed weevil</name>
    <dbReference type="NCBI Taxonomy" id="467358"/>
    <lineage>
        <taxon>Eukaryota</taxon>
        <taxon>Metazoa</taxon>
        <taxon>Ecdysozoa</taxon>
        <taxon>Arthropoda</taxon>
        <taxon>Hexapoda</taxon>
        <taxon>Insecta</taxon>
        <taxon>Pterygota</taxon>
        <taxon>Neoptera</taxon>
        <taxon>Endopterygota</taxon>
        <taxon>Coleoptera</taxon>
        <taxon>Polyphaga</taxon>
        <taxon>Cucujiformia</taxon>
        <taxon>Curculionidae</taxon>
        <taxon>Ceutorhynchinae</taxon>
        <taxon>Ceutorhynchus</taxon>
    </lineage>
</organism>
<accession>A0A9N9MUQ2</accession>
<evidence type="ECO:0000259" key="6">
    <source>
        <dbReference type="PROSITE" id="PS50157"/>
    </source>
</evidence>
<dbReference type="PANTHER" id="PTHR24379">
    <property type="entry name" value="KRAB AND ZINC FINGER DOMAIN-CONTAINING"/>
    <property type="match status" value="1"/>
</dbReference>
<dbReference type="PANTHER" id="PTHR24379:SF121">
    <property type="entry name" value="C2H2-TYPE DOMAIN-CONTAINING PROTEIN"/>
    <property type="match status" value="1"/>
</dbReference>
<evidence type="ECO:0000256" key="4">
    <source>
        <dbReference type="ARBA" id="ARBA00022833"/>
    </source>
</evidence>
<feature type="domain" description="C2H2-type" evidence="6">
    <location>
        <begin position="148"/>
        <end position="175"/>
    </location>
</feature>
<dbReference type="EMBL" id="OU892282">
    <property type="protein sequence ID" value="CAG9770442.1"/>
    <property type="molecule type" value="Genomic_DNA"/>
</dbReference>